<dbReference type="Pfam" id="PF04670">
    <property type="entry name" value="Gtr1_RagA"/>
    <property type="match status" value="1"/>
</dbReference>
<keyword evidence="1" id="KW-0547">Nucleotide-binding</keyword>
<organism evidence="3">
    <name type="scientific">marine sediment metagenome</name>
    <dbReference type="NCBI Taxonomy" id="412755"/>
    <lineage>
        <taxon>unclassified sequences</taxon>
        <taxon>metagenomes</taxon>
        <taxon>ecological metagenomes</taxon>
    </lineage>
</organism>
<comment type="caution">
    <text evidence="3">The sequence shown here is derived from an EMBL/GenBank/DDBJ whole genome shotgun (WGS) entry which is preliminary data.</text>
</comment>
<evidence type="ECO:0000256" key="2">
    <source>
        <dbReference type="ARBA" id="ARBA00023134"/>
    </source>
</evidence>
<reference evidence="3" key="1">
    <citation type="journal article" date="2014" name="Front. Microbiol.">
        <title>High frequency of phylogenetically diverse reductive dehalogenase-homologous genes in deep subseafloor sedimentary metagenomes.</title>
        <authorList>
            <person name="Kawai M."/>
            <person name="Futagami T."/>
            <person name="Toyoda A."/>
            <person name="Takaki Y."/>
            <person name="Nishi S."/>
            <person name="Hori S."/>
            <person name="Arai W."/>
            <person name="Tsubouchi T."/>
            <person name="Morono Y."/>
            <person name="Uchiyama I."/>
            <person name="Ito T."/>
            <person name="Fujiyama A."/>
            <person name="Inagaki F."/>
            <person name="Takami H."/>
        </authorList>
    </citation>
    <scope>NUCLEOTIDE SEQUENCE</scope>
    <source>
        <strain evidence="3">Expedition CK06-06</strain>
    </source>
</reference>
<gene>
    <name evidence="3" type="ORF">S01H4_40460</name>
</gene>
<proteinExistence type="predicted"/>
<protein>
    <recommendedName>
        <fullName evidence="4">Roadblock/LAMTOR2 domain-containing protein</fullName>
    </recommendedName>
</protein>
<dbReference type="AlphaFoldDB" id="X1D5E8"/>
<evidence type="ECO:0000256" key="1">
    <source>
        <dbReference type="ARBA" id="ARBA00022741"/>
    </source>
</evidence>
<dbReference type="GO" id="GO:0005525">
    <property type="term" value="F:GTP binding"/>
    <property type="evidence" value="ECO:0007669"/>
    <property type="project" value="UniProtKB-KW"/>
</dbReference>
<name>X1D5E8_9ZZZZ</name>
<evidence type="ECO:0000313" key="3">
    <source>
        <dbReference type="EMBL" id="GAG91701.1"/>
    </source>
</evidence>
<dbReference type="EMBL" id="BART01022033">
    <property type="protein sequence ID" value="GAG91701.1"/>
    <property type="molecule type" value="Genomic_DNA"/>
</dbReference>
<accession>X1D5E8</accession>
<keyword evidence="2" id="KW-0342">GTP-binding</keyword>
<evidence type="ECO:0008006" key="4">
    <source>
        <dbReference type="Google" id="ProtNLM"/>
    </source>
</evidence>
<dbReference type="InterPro" id="IPR006762">
    <property type="entry name" value="Gtr1_RagA"/>
</dbReference>
<feature type="non-terminal residue" evidence="3">
    <location>
        <position position="1"/>
    </location>
</feature>
<sequence length="148" mass="17214">TSIYNPYSIMNAMSKILLDLFPKSELLQKTIEQFARKLDCEGLIIIDKNSIILGSCFKDDESKKLLSSTIAYFLTLNDVFEEMGIEQQEDQIVVRKMGKYFLFKPVTLRETTSPYYMLALKSHDPFGIYFMNKDFKAFVNMFNDIIKS</sequence>